<sequence length="188" mass="20181">MFPRTPRNDGRGSANLNTQMVTIAACVVAIVTMISIAGGDGEGDLPDANPNLGFSYCEISHSDDGRIRTSPSLYGNSMITIHPEISGDIDPDSGLYEASATAMLVVNDMNEGPIALRVYLDDRSVVFDVISVRCPGGISYSFADISYDDIARKAFSIGNVPTGTYYVNFGLLVEDNDDITFNLACMNM</sequence>
<feature type="transmembrane region" description="Helical" evidence="1">
    <location>
        <begin position="21"/>
        <end position="39"/>
    </location>
</feature>
<evidence type="ECO:0000313" key="2">
    <source>
        <dbReference type="EMBL" id="AYQ54314.1"/>
    </source>
</evidence>
<keyword evidence="1" id="KW-0472">Membrane</keyword>
<reference evidence="2 3" key="1">
    <citation type="submission" date="2016-10" db="EMBL/GenBank/DDBJ databases">
        <title>Complete genome of the TMA-utilizing, human hosted archaeon Methanomethylophilus alvus Gen. nov, sp. nov., strain Mx-05, derived from a pure culture.</title>
        <authorList>
            <person name="Brugere J.-F."/>
            <person name="Ben Hania W."/>
            <person name="Chaudhary P.P."/>
            <person name="Gaci N."/>
            <person name="Borrel G."/>
            <person name="Cao Van Tuat L."/>
            <person name="Fardeau M.-L."/>
            <person name="Harris H.M.B."/>
            <person name="O'Toole P.W."/>
            <person name="Ollivier B."/>
        </authorList>
    </citation>
    <scope>NUCLEOTIDE SEQUENCE [LARGE SCALE GENOMIC DNA]</scope>
    <source>
        <strain evidence="2 3">Mx-05</strain>
    </source>
</reference>
<dbReference type="GeneID" id="41320917"/>
<evidence type="ECO:0000313" key="3">
    <source>
        <dbReference type="Proteomes" id="UP000273278"/>
    </source>
</evidence>
<keyword evidence="1" id="KW-1133">Transmembrane helix</keyword>
<accession>A0A3G3IFI1</accession>
<name>A0A3G3IFI1_9ARCH</name>
<dbReference type="PROSITE" id="PS51257">
    <property type="entry name" value="PROKAR_LIPOPROTEIN"/>
    <property type="match status" value="1"/>
</dbReference>
<dbReference type="AlphaFoldDB" id="A0A3G3IFI1"/>
<gene>
    <name evidence="2" type="ORF">BKD89_00565</name>
</gene>
<proteinExistence type="predicted"/>
<keyword evidence="1" id="KW-0812">Transmembrane</keyword>
<organism evidence="2 3">
    <name type="scientific">Methanomethylophilus alvi</name>
    <dbReference type="NCBI Taxonomy" id="1291540"/>
    <lineage>
        <taxon>Archaea</taxon>
        <taxon>Methanobacteriati</taxon>
        <taxon>Thermoplasmatota</taxon>
        <taxon>Thermoplasmata</taxon>
        <taxon>Methanomassiliicoccales</taxon>
        <taxon>Methanomethylophilaceae</taxon>
        <taxon>Methanomethylophilus</taxon>
    </lineage>
</organism>
<dbReference type="EMBL" id="CP017686">
    <property type="protein sequence ID" value="AYQ54314.1"/>
    <property type="molecule type" value="Genomic_DNA"/>
</dbReference>
<dbReference type="Proteomes" id="UP000273278">
    <property type="component" value="Chromosome"/>
</dbReference>
<protein>
    <submittedName>
        <fullName evidence="2">Uncharacterized protein</fullName>
    </submittedName>
</protein>
<dbReference type="RefSeq" id="WP_048097680.1">
    <property type="nucleotide sequence ID" value="NZ_CAYAUS010000006.1"/>
</dbReference>
<evidence type="ECO:0000256" key="1">
    <source>
        <dbReference type="SAM" id="Phobius"/>
    </source>
</evidence>